<comment type="caution">
    <text evidence="1">The sequence shown here is derived from an EMBL/GenBank/DDBJ whole genome shotgun (WGS) entry which is preliminary data.</text>
</comment>
<name>F9DXJ5_9BACL</name>
<proteinExistence type="predicted"/>
<dbReference type="EMBL" id="AFPZ01000110">
    <property type="protein sequence ID" value="EGQ20619.1"/>
    <property type="molecule type" value="Genomic_DNA"/>
</dbReference>
<evidence type="ECO:0000313" key="1">
    <source>
        <dbReference type="EMBL" id="EGQ20619.1"/>
    </source>
</evidence>
<dbReference type="Proteomes" id="UP000005316">
    <property type="component" value="Unassembled WGS sequence"/>
</dbReference>
<dbReference type="HOGENOM" id="CLU_3012051_0_0_9"/>
<sequence length="56" mass="6275">MYFAWSLSITINYPPTQLANHLKADLFISSPLTCCVSNSHLLGNYSNRKMPADETV</sequence>
<gene>
    <name evidence="1" type="ORF">HMPREF9372_3526</name>
</gene>
<organism evidence="1 2">
    <name type="scientific">Sporosarcina newyorkensis 2681</name>
    <dbReference type="NCBI Taxonomy" id="1027292"/>
    <lineage>
        <taxon>Bacteria</taxon>
        <taxon>Bacillati</taxon>
        <taxon>Bacillota</taxon>
        <taxon>Bacilli</taxon>
        <taxon>Bacillales</taxon>
        <taxon>Caryophanaceae</taxon>
        <taxon>Sporosarcina</taxon>
    </lineage>
</organism>
<accession>F9DXJ5</accession>
<evidence type="ECO:0000313" key="2">
    <source>
        <dbReference type="Proteomes" id="UP000005316"/>
    </source>
</evidence>
<dbReference type="AlphaFoldDB" id="F9DXJ5"/>
<reference evidence="1 2" key="1">
    <citation type="submission" date="2011-04" db="EMBL/GenBank/DDBJ databases">
        <authorList>
            <person name="Muzny D."/>
            <person name="Qin X."/>
            <person name="Deng J."/>
            <person name="Jiang H."/>
            <person name="Liu Y."/>
            <person name="Qu J."/>
            <person name="Song X.-Z."/>
            <person name="Zhang L."/>
            <person name="Thornton R."/>
            <person name="Coyle M."/>
            <person name="Francisco L."/>
            <person name="Jackson L."/>
            <person name="Javaid M."/>
            <person name="Korchina V."/>
            <person name="Kovar C."/>
            <person name="Mata R."/>
            <person name="Mathew T."/>
            <person name="Ngo R."/>
            <person name="Nguyen L."/>
            <person name="Nguyen N."/>
            <person name="Okwuonu G."/>
            <person name="Ongeri F."/>
            <person name="Pham C."/>
            <person name="Simmons D."/>
            <person name="Wilczek-Boney K."/>
            <person name="Hale W."/>
            <person name="Jakkamsetti A."/>
            <person name="Pham P."/>
            <person name="Ruth R."/>
            <person name="San Lucas F."/>
            <person name="Warren J."/>
            <person name="Zhang J."/>
            <person name="Zhao Z."/>
            <person name="Zhou C."/>
            <person name="Zhu D."/>
            <person name="Lee S."/>
            <person name="Bess C."/>
            <person name="Blankenburg K."/>
            <person name="Forbes L."/>
            <person name="Fu Q."/>
            <person name="Gubbala S."/>
            <person name="Hirani K."/>
            <person name="Jayaseelan J.C."/>
            <person name="Lara F."/>
            <person name="Munidasa M."/>
            <person name="Palculict T."/>
            <person name="Patil S."/>
            <person name="Pu L.-L."/>
            <person name="Saada N."/>
            <person name="Tang L."/>
            <person name="Weissenberger G."/>
            <person name="Zhu Y."/>
            <person name="Hemphill L."/>
            <person name="Shang Y."/>
            <person name="Youmans B."/>
            <person name="Ayvaz T."/>
            <person name="Ross M."/>
            <person name="Santibanez J."/>
            <person name="Aqrawi P."/>
            <person name="Gross S."/>
            <person name="Joshi V."/>
            <person name="Fowler G."/>
            <person name="Nazareth L."/>
            <person name="Reid J."/>
            <person name="Worley K."/>
            <person name="Petrosino J."/>
            <person name="Highlander S."/>
            <person name="Gibbs R."/>
        </authorList>
    </citation>
    <scope>NUCLEOTIDE SEQUENCE [LARGE SCALE GENOMIC DNA]</scope>
    <source>
        <strain evidence="1 2">2681</strain>
    </source>
</reference>
<protein>
    <submittedName>
        <fullName evidence="1">Uncharacterized protein</fullName>
    </submittedName>
</protein>